<keyword evidence="6" id="KW-1185">Reference proteome</keyword>
<feature type="domain" description="DUF3048" evidence="4">
    <location>
        <begin position="266"/>
        <end position="372"/>
    </location>
</feature>
<dbReference type="InterPro" id="IPR023158">
    <property type="entry name" value="YerB-like_sf"/>
</dbReference>
<evidence type="ECO:0000256" key="2">
    <source>
        <dbReference type="SAM" id="SignalP"/>
    </source>
</evidence>
<dbReference type="EMBL" id="OFSM01000020">
    <property type="protein sequence ID" value="SOY30891.1"/>
    <property type="molecule type" value="Genomic_DNA"/>
</dbReference>
<organism evidence="5 6">
    <name type="scientific">Acetatifactor muris</name>
    <dbReference type="NCBI Taxonomy" id="879566"/>
    <lineage>
        <taxon>Bacteria</taxon>
        <taxon>Bacillati</taxon>
        <taxon>Bacillota</taxon>
        <taxon>Clostridia</taxon>
        <taxon>Lachnospirales</taxon>
        <taxon>Lachnospiraceae</taxon>
        <taxon>Acetatifactor</taxon>
    </lineage>
</organism>
<dbReference type="Pfam" id="PF11258">
    <property type="entry name" value="DUF3048"/>
    <property type="match status" value="1"/>
</dbReference>
<dbReference type="SUPFAM" id="SSF159774">
    <property type="entry name" value="YerB-like"/>
    <property type="match status" value="1"/>
</dbReference>
<dbReference type="RefSeq" id="WP_103240907.1">
    <property type="nucleotide sequence ID" value="NZ_JANJZD010000020.1"/>
</dbReference>
<proteinExistence type="predicted"/>
<dbReference type="Gene3D" id="3.50.90.10">
    <property type="entry name" value="YerB-like"/>
    <property type="match status" value="1"/>
</dbReference>
<keyword evidence="5" id="KW-0449">Lipoprotein</keyword>
<accession>A0A2K4ZK91</accession>
<dbReference type="AlphaFoldDB" id="A0A2K4ZK91"/>
<dbReference type="PROSITE" id="PS51257">
    <property type="entry name" value="PROKAR_LIPOPROTEIN"/>
    <property type="match status" value="1"/>
</dbReference>
<feature type="chain" id="PRO_5014411403" evidence="2">
    <location>
        <begin position="22"/>
        <end position="384"/>
    </location>
</feature>
<dbReference type="InterPro" id="IPR021416">
    <property type="entry name" value="DUF3048_N"/>
</dbReference>
<sequence length="384" mass="42960">MSRIKLFFLFAAVFFLLTACGQENDTDNPILTDEPPTSSVPAVPSQPATPESIPSNIVVEDDSQPPREGMVRSRLTNEWVDAGVAATRPIAVMVPNETGAVPHYNLSKASILYEANVEGYMSRMMAVYEDWRNLDKIGNIRSLRAYYAYWAFEWDAFIVHMGGPFFINELIAEDTTQNIDGTLGSDAAAFFRSGDRSAPHNTYASGEGLAQVISEKGYSLNYRGLTDDSHFSFATKASPNTLLQYNSEAKNASYIDMSGCYPLTRCYFEYNEEDGLYYRSQHLSGGSDSPHADALTGEQLTFKNILVQHVKYDDLGSGYLAFQCHDTTRDGWFFTNGKGIHVKWEKSGDYGATRFYDDYGNEVLLNTGKTMICIVKEDDNYTFR</sequence>
<feature type="region of interest" description="Disordered" evidence="1">
    <location>
        <begin position="27"/>
        <end position="69"/>
    </location>
</feature>
<dbReference type="OrthoDB" id="9779102at2"/>
<evidence type="ECO:0000256" key="1">
    <source>
        <dbReference type="SAM" id="MobiDB-lite"/>
    </source>
</evidence>
<evidence type="ECO:0000313" key="5">
    <source>
        <dbReference type="EMBL" id="SOY30891.1"/>
    </source>
</evidence>
<evidence type="ECO:0000313" key="6">
    <source>
        <dbReference type="Proteomes" id="UP000236311"/>
    </source>
</evidence>
<name>A0A2K4ZK91_9FIRM</name>
<dbReference type="Proteomes" id="UP000236311">
    <property type="component" value="Unassembled WGS sequence"/>
</dbReference>
<protein>
    <submittedName>
        <fullName evidence="5">Lipoprotein YerB</fullName>
    </submittedName>
</protein>
<gene>
    <name evidence="5" type="primary">yerB_2</name>
    <name evidence="5" type="ORF">AMURIS_03625</name>
</gene>
<evidence type="ECO:0000259" key="3">
    <source>
        <dbReference type="Pfam" id="PF11258"/>
    </source>
</evidence>
<feature type="domain" description="DUF3048" evidence="3">
    <location>
        <begin position="75"/>
        <end position="219"/>
    </location>
</feature>
<feature type="signal peptide" evidence="2">
    <location>
        <begin position="1"/>
        <end position="21"/>
    </location>
</feature>
<dbReference type="InterPro" id="IPR035328">
    <property type="entry name" value="DUF3048_C"/>
</dbReference>
<keyword evidence="2" id="KW-0732">Signal</keyword>
<feature type="compositionally biased region" description="Polar residues" evidence="1">
    <location>
        <begin position="27"/>
        <end position="55"/>
    </location>
</feature>
<dbReference type="Pfam" id="PF17479">
    <property type="entry name" value="DUF3048_C"/>
    <property type="match status" value="1"/>
</dbReference>
<evidence type="ECO:0000259" key="4">
    <source>
        <dbReference type="Pfam" id="PF17479"/>
    </source>
</evidence>
<reference evidence="5 6" key="1">
    <citation type="submission" date="2018-01" db="EMBL/GenBank/DDBJ databases">
        <authorList>
            <person name="Gaut B.S."/>
            <person name="Morton B.R."/>
            <person name="Clegg M.T."/>
            <person name="Duvall M.R."/>
        </authorList>
    </citation>
    <scope>NUCLEOTIDE SEQUENCE [LARGE SCALE GENOMIC DNA]</scope>
    <source>
        <strain evidence="5">GP69</strain>
    </source>
</reference>